<feature type="transmembrane region" description="Helical" evidence="1">
    <location>
        <begin position="77"/>
        <end position="102"/>
    </location>
</feature>
<feature type="transmembrane region" description="Helical" evidence="1">
    <location>
        <begin position="225"/>
        <end position="248"/>
    </location>
</feature>
<keyword evidence="1" id="KW-0472">Membrane</keyword>
<comment type="caution">
    <text evidence="2">The sequence shown here is derived from an EMBL/GenBank/DDBJ whole genome shotgun (WGS) entry which is preliminary data.</text>
</comment>
<sequence length="259" mass="28338">MATAALLLEELDLDNPEDRNITHELGPICRQRQLFVLIFSFLAICITTGVNQSYGVFQSYHRSPHETMLRPSARNQSALVIFGSRIMGALSALGMAGGFVFASLSTQLDVDFKLAMRPAFMLSVFAAFLQAGAHGLPLTFLSEYLTVLDIQGWGRQNTLIATVTACIICVPGFWFSSVRLGGNRALWILFVVWYGAASGGYNSLLPTIIVDFFGLQAIPSINGCINVVLLDVALIGHAMLCIMGARWSDAIDKVWKWKA</sequence>
<name>A0A9P8CHU4_9HELO</name>
<gene>
    <name evidence="2" type="ORF">BJ878DRAFT_532698</name>
</gene>
<dbReference type="AlphaFoldDB" id="A0A9P8CHU4"/>
<evidence type="ECO:0000313" key="2">
    <source>
        <dbReference type="EMBL" id="KAG9247272.1"/>
    </source>
</evidence>
<keyword evidence="1" id="KW-1133">Transmembrane helix</keyword>
<dbReference type="EMBL" id="MU253777">
    <property type="protein sequence ID" value="KAG9247272.1"/>
    <property type="molecule type" value="Genomic_DNA"/>
</dbReference>
<proteinExistence type="predicted"/>
<dbReference type="SUPFAM" id="SSF103473">
    <property type="entry name" value="MFS general substrate transporter"/>
    <property type="match status" value="1"/>
</dbReference>
<dbReference type="InterPro" id="IPR036259">
    <property type="entry name" value="MFS_trans_sf"/>
</dbReference>
<feature type="transmembrane region" description="Helical" evidence="1">
    <location>
        <begin position="34"/>
        <end position="57"/>
    </location>
</feature>
<dbReference type="OrthoDB" id="6499973at2759"/>
<feature type="transmembrane region" description="Helical" evidence="1">
    <location>
        <begin position="114"/>
        <end position="133"/>
    </location>
</feature>
<feature type="transmembrane region" description="Helical" evidence="1">
    <location>
        <begin position="153"/>
        <end position="174"/>
    </location>
</feature>
<accession>A0A9P8CHU4</accession>
<keyword evidence="3" id="KW-1185">Reference proteome</keyword>
<reference evidence="2" key="1">
    <citation type="journal article" date="2021" name="IMA Fungus">
        <title>Genomic characterization of three marine fungi, including Emericellopsis atlantica sp. nov. with signatures of a generalist lifestyle and marine biomass degradation.</title>
        <authorList>
            <person name="Hagestad O.C."/>
            <person name="Hou L."/>
            <person name="Andersen J.H."/>
            <person name="Hansen E.H."/>
            <person name="Altermark B."/>
            <person name="Li C."/>
            <person name="Kuhnert E."/>
            <person name="Cox R.J."/>
            <person name="Crous P.W."/>
            <person name="Spatafora J.W."/>
            <person name="Lail K."/>
            <person name="Amirebrahimi M."/>
            <person name="Lipzen A."/>
            <person name="Pangilinan J."/>
            <person name="Andreopoulos W."/>
            <person name="Hayes R.D."/>
            <person name="Ng V."/>
            <person name="Grigoriev I.V."/>
            <person name="Jackson S.A."/>
            <person name="Sutton T.D.S."/>
            <person name="Dobson A.D.W."/>
            <person name="Rama T."/>
        </authorList>
    </citation>
    <scope>NUCLEOTIDE SEQUENCE</scope>
    <source>
        <strain evidence="2">TRa3180A</strain>
    </source>
</reference>
<evidence type="ECO:0000313" key="3">
    <source>
        <dbReference type="Proteomes" id="UP000887226"/>
    </source>
</evidence>
<feature type="transmembrane region" description="Helical" evidence="1">
    <location>
        <begin position="186"/>
        <end position="205"/>
    </location>
</feature>
<evidence type="ECO:0000256" key="1">
    <source>
        <dbReference type="SAM" id="Phobius"/>
    </source>
</evidence>
<protein>
    <submittedName>
        <fullName evidence="2">Uncharacterized protein</fullName>
    </submittedName>
</protein>
<keyword evidence="1" id="KW-0812">Transmembrane</keyword>
<dbReference type="Proteomes" id="UP000887226">
    <property type="component" value="Unassembled WGS sequence"/>
</dbReference>
<organism evidence="2 3">
    <name type="scientific">Calycina marina</name>
    <dbReference type="NCBI Taxonomy" id="1763456"/>
    <lineage>
        <taxon>Eukaryota</taxon>
        <taxon>Fungi</taxon>
        <taxon>Dikarya</taxon>
        <taxon>Ascomycota</taxon>
        <taxon>Pezizomycotina</taxon>
        <taxon>Leotiomycetes</taxon>
        <taxon>Helotiales</taxon>
        <taxon>Pezizellaceae</taxon>
        <taxon>Calycina</taxon>
    </lineage>
</organism>